<feature type="transmembrane region" description="Helical" evidence="10">
    <location>
        <begin position="158"/>
        <end position="177"/>
    </location>
</feature>
<evidence type="ECO:0000256" key="1">
    <source>
        <dbReference type="ARBA" id="ARBA00004429"/>
    </source>
</evidence>
<dbReference type="PANTHER" id="PTHR43298:SF2">
    <property type="entry name" value="FMN_FAD EXPORTER YEEO-RELATED"/>
    <property type="match status" value="1"/>
</dbReference>
<evidence type="ECO:0000256" key="2">
    <source>
        <dbReference type="ARBA" id="ARBA00022448"/>
    </source>
</evidence>
<feature type="transmembrane region" description="Helical" evidence="10">
    <location>
        <begin position="414"/>
        <end position="435"/>
    </location>
</feature>
<evidence type="ECO:0000256" key="5">
    <source>
        <dbReference type="ARBA" id="ARBA00022692"/>
    </source>
</evidence>
<feature type="transmembrane region" description="Helical" evidence="10">
    <location>
        <begin position="128"/>
        <end position="146"/>
    </location>
</feature>
<comment type="caution">
    <text evidence="11">The sequence shown here is derived from an EMBL/GenBank/DDBJ whole genome shotgun (WGS) entry which is preliminary data.</text>
</comment>
<dbReference type="Proteomes" id="UP000256899">
    <property type="component" value="Unassembled WGS sequence"/>
</dbReference>
<evidence type="ECO:0000313" key="11">
    <source>
        <dbReference type="EMBL" id="REL32375.1"/>
    </source>
</evidence>
<feature type="transmembrane region" description="Helical" evidence="10">
    <location>
        <begin position="387"/>
        <end position="408"/>
    </location>
</feature>
<keyword evidence="6 10" id="KW-1133">Transmembrane helix</keyword>
<keyword evidence="12" id="KW-1185">Reference proteome</keyword>
<feature type="transmembrane region" description="Helical" evidence="10">
    <location>
        <begin position="270"/>
        <end position="296"/>
    </location>
</feature>
<dbReference type="PIRSF" id="PIRSF006603">
    <property type="entry name" value="DinF"/>
    <property type="match status" value="1"/>
</dbReference>
<feature type="transmembrane region" description="Helical" evidence="10">
    <location>
        <begin position="360"/>
        <end position="380"/>
    </location>
</feature>
<keyword evidence="5 10" id="KW-0812">Transmembrane</keyword>
<dbReference type="PANTHER" id="PTHR43298">
    <property type="entry name" value="MULTIDRUG RESISTANCE PROTEIN NORM-RELATED"/>
    <property type="match status" value="1"/>
</dbReference>
<organism evidence="11 12">
    <name type="scientific">Thalassotalea euphylliae</name>
    <dbReference type="NCBI Taxonomy" id="1655234"/>
    <lineage>
        <taxon>Bacteria</taxon>
        <taxon>Pseudomonadati</taxon>
        <taxon>Pseudomonadota</taxon>
        <taxon>Gammaproteobacteria</taxon>
        <taxon>Alteromonadales</taxon>
        <taxon>Colwelliaceae</taxon>
        <taxon>Thalassotalea</taxon>
    </lineage>
</organism>
<keyword evidence="8 10" id="KW-0472">Membrane</keyword>
<proteinExistence type="predicted"/>
<keyword evidence="2" id="KW-0813">Transport</keyword>
<dbReference type="InterPro" id="IPR050222">
    <property type="entry name" value="MATE_MdtK"/>
</dbReference>
<feature type="transmembrane region" description="Helical" evidence="10">
    <location>
        <begin position="52"/>
        <end position="75"/>
    </location>
</feature>
<feature type="transmembrane region" description="Helical" evidence="10">
    <location>
        <begin position="87"/>
        <end position="108"/>
    </location>
</feature>
<keyword evidence="7" id="KW-0406">Ion transport</keyword>
<keyword evidence="4" id="KW-1003">Cell membrane</keyword>
<evidence type="ECO:0000256" key="4">
    <source>
        <dbReference type="ARBA" id="ARBA00022475"/>
    </source>
</evidence>
<dbReference type="InterPro" id="IPR002528">
    <property type="entry name" value="MATE_fam"/>
</dbReference>
<dbReference type="InterPro" id="IPR048279">
    <property type="entry name" value="MdtK-like"/>
</dbReference>
<sequence>MTSSSQLRQTIKLAWPISLQNMLVTLLGMIDVVMVGHLGNAAVASVGLGNRIQFVVLVIATGLSWGVGVLAAQYFGAGKSDRIRRSIQIASVFALLAFTPIAIINFYTADVVIGWASSDSQVIALGEVYLWITMPSLIFVGLILIVENALRSIGQVKLPLAFSCVAIVINIVLNYWLINGGLGVPALGVEGAAWATLISRALHLAIIWHFLIKNRHLLAPKSGDLSLLANRRAWWHLFQLVWPMMMSFGIWSIGTFMYQLIYGQLGTEALAVMSLLSPIEGIFLSVFFGLASACSIMVGQKLGADAFEQAWQVAKSFFVLCPIVAIGLGGLALLLEGIIFSPYENMSSQTLATAHQVFTLIALGAWLKVCNMTLALGVIRAGGDNKFCMITDIFGMWAVSIPLTYIAATVWNLPLIWVALVAYSEEVAKLILFGWRTWSKKWMRNLSVDAH</sequence>
<comment type="subcellular location">
    <subcellularLocation>
        <location evidence="1">Cell inner membrane</location>
        <topology evidence="1">Multi-pass membrane protein</topology>
    </subcellularLocation>
</comment>
<feature type="transmembrane region" description="Helical" evidence="10">
    <location>
        <begin position="192"/>
        <end position="212"/>
    </location>
</feature>
<dbReference type="GO" id="GO:0006811">
    <property type="term" value="P:monoatomic ion transport"/>
    <property type="evidence" value="ECO:0007669"/>
    <property type="project" value="UniProtKB-KW"/>
</dbReference>
<evidence type="ECO:0000256" key="10">
    <source>
        <dbReference type="SAM" id="Phobius"/>
    </source>
</evidence>
<evidence type="ECO:0000256" key="7">
    <source>
        <dbReference type="ARBA" id="ARBA00023065"/>
    </source>
</evidence>
<dbReference type="RefSeq" id="WP_116017889.1">
    <property type="nucleotide sequence ID" value="NZ_QUOT01000001.1"/>
</dbReference>
<evidence type="ECO:0000256" key="9">
    <source>
        <dbReference type="ARBA" id="ARBA00031636"/>
    </source>
</evidence>
<feature type="transmembrane region" description="Helical" evidence="10">
    <location>
        <begin position="317"/>
        <end position="340"/>
    </location>
</feature>
<dbReference type="GO" id="GO:0005886">
    <property type="term" value="C:plasma membrane"/>
    <property type="evidence" value="ECO:0007669"/>
    <property type="project" value="UniProtKB-SubCell"/>
</dbReference>
<dbReference type="NCBIfam" id="TIGR00797">
    <property type="entry name" value="matE"/>
    <property type="match status" value="1"/>
</dbReference>
<reference evidence="12" key="1">
    <citation type="submission" date="2018-08" db="EMBL/GenBank/DDBJ databases">
        <title>Thalassotalea euphylliae genome.</title>
        <authorList>
            <person name="Summers S."/>
            <person name="Rice S.A."/>
            <person name="Freckelton M.L."/>
            <person name="Nedved B.T."/>
            <person name="Hadfield M.G."/>
        </authorList>
    </citation>
    <scope>NUCLEOTIDE SEQUENCE [LARGE SCALE GENOMIC DNA]</scope>
    <source>
        <strain evidence="12">H3</strain>
    </source>
</reference>
<name>A0A3E0U8D7_9GAMM</name>
<dbReference type="GO" id="GO:0015297">
    <property type="term" value="F:antiporter activity"/>
    <property type="evidence" value="ECO:0007669"/>
    <property type="project" value="UniProtKB-KW"/>
</dbReference>
<evidence type="ECO:0000256" key="8">
    <source>
        <dbReference type="ARBA" id="ARBA00023136"/>
    </source>
</evidence>
<dbReference type="Pfam" id="PF01554">
    <property type="entry name" value="MatE"/>
    <property type="match status" value="2"/>
</dbReference>
<gene>
    <name evidence="11" type="ORF">DXX94_17580</name>
</gene>
<keyword evidence="3" id="KW-0050">Antiport</keyword>
<dbReference type="GO" id="GO:0042910">
    <property type="term" value="F:xenobiotic transmembrane transporter activity"/>
    <property type="evidence" value="ECO:0007669"/>
    <property type="project" value="InterPro"/>
</dbReference>
<evidence type="ECO:0000256" key="3">
    <source>
        <dbReference type="ARBA" id="ARBA00022449"/>
    </source>
</evidence>
<feature type="transmembrane region" description="Helical" evidence="10">
    <location>
        <begin position="21"/>
        <end position="46"/>
    </location>
</feature>
<evidence type="ECO:0000256" key="6">
    <source>
        <dbReference type="ARBA" id="ARBA00022989"/>
    </source>
</evidence>
<evidence type="ECO:0000313" key="12">
    <source>
        <dbReference type="Proteomes" id="UP000256899"/>
    </source>
</evidence>
<feature type="transmembrane region" description="Helical" evidence="10">
    <location>
        <begin position="233"/>
        <end position="258"/>
    </location>
</feature>
<protein>
    <recommendedName>
        <fullName evidence="9">Multidrug-efflux transporter</fullName>
    </recommendedName>
</protein>
<dbReference type="AlphaFoldDB" id="A0A3E0U8D7"/>
<dbReference type="EMBL" id="QUOT01000001">
    <property type="protein sequence ID" value="REL32375.1"/>
    <property type="molecule type" value="Genomic_DNA"/>
</dbReference>
<accession>A0A3E0U8D7</accession>